<reference evidence="2" key="1">
    <citation type="journal article" date="2011" name="Genome Biol.">
        <title>Comparative and functional genomics provide insights into the pathogenicity of dermatophytic fungi.</title>
        <authorList>
            <person name="Burmester A."/>
            <person name="Shelest E."/>
            <person name="Gloeckner G."/>
            <person name="Heddergott C."/>
            <person name="Schindler S."/>
            <person name="Staib P."/>
            <person name="Heidel A."/>
            <person name="Felder M."/>
            <person name="Petzold A."/>
            <person name="Szafranski K."/>
            <person name="Feuermann M."/>
            <person name="Pedruzzi I."/>
            <person name="Priebe S."/>
            <person name="Groth M."/>
            <person name="Winkler R."/>
            <person name="Li W."/>
            <person name="Kniemeyer O."/>
            <person name="Schroeckh V."/>
            <person name="Hertweck C."/>
            <person name="Hube B."/>
            <person name="White T.C."/>
            <person name="Platzer M."/>
            <person name="Guthke R."/>
            <person name="Heitman J."/>
            <person name="Woestemeyer J."/>
            <person name="Zipfel P.F."/>
            <person name="Monod M."/>
            <person name="Brakhage A.A."/>
        </authorList>
    </citation>
    <scope>NUCLEOTIDE SEQUENCE [LARGE SCALE GENOMIC DNA]</scope>
    <source>
        <strain evidence="2">HKI 0517</strain>
    </source>
</reference>
<keyword evidence="2" id="KW-1185">Reference proteome</keyword>
<organism evidence="1 2">
    <name type="scientific">Trichophyton verrucosum (strain HKI 0517)</name>
    <dbReference type="NCBI Taxonomy" id="663202"/>
    <lineage>
        <taxon>Eukaryota</taxon>
        <taxon>Fungi</taxon>
        <taxon>Dikarya</taxon>
        <taxon>Ascomycota</taxon>
        <taxon>Pezizomycotina</taxon>
        <taxon>Eurotiomycetes</taxon>
        <taxon>Eurotiomycetidae</taxon>
        <taxon>Onygenales</taxon>
        <taxon>Arthrodermataceae</taxon>
        <taxon>Trichophyton</taxon>
    </lineage>
</organism>
<accession>D4D8Y6</accession>
<dbReference type="KEGG" id="tve:TRV_03574"/>
<evidence type="ECO:0000313" key="2">
    <source>
        <dbReference type="Proteomes" id="UP000008383"/>
    </source>
</evidence>
<dbReference type="EMBL" id="ACYE01000183">
    <property type="protein sequence ID" value="EFE41745.1"/>
    <property type="molecule type" value="Genomic_DNA"/>
</dbReference>
<sequence length="170" mass="18252">MSAPDQSSNARPLFLARFRQCGFTCRHTEHWGLFLARSWDQCAEGTLFHVVYSGNPTVSASVHAVTGSYSHGYFNVPKFHPNTSGQLTGLSSIITAAQGGISASTLHQVSQAIDAQFPYNIANNNCQNFVIRVLQELHKQGKVTTEALSSVAGRVGGTVFTPPAGNWATA</sequence>
<dbReference type="GeneID" id="9580910"/>
<dbReference type="Proteomes" id="UP000008383">
    <property type="component" value="Unassembled WGS sequence"/>
</dbReference>
<protein>
    <submittedName>
        <fullName evidence="1">Uncharacterized protein</fullName>
    </submittedName>
</protein>
<gene>
    <name evidence="1" type="ORF">TRV_03574</name>
</gene>
<proteinExistence type="predicted"/>
<name>D4D8Y6_TRIVH</name>
<dbReference type="AlphaFoldDB" id="D4D8Y6"/>
<dbReference type="HOGENOM" id="CLU_1571750_0_0_1"/>
<comment type="caution">
    <text evidence="1">The sequence shown here is derived from an EMBL/GenBank/DDBJ whole genome shotgun (WGS) entry which is preliminary data.</text>
</comment>
<dbReference type="RefSeq" id="XP_003022363.1">
    <property type="nucleotide sequence ID" value="XM_003022317.1"/>
</dbReference>
<evidence type="ECO:0000313" key="1">
    <source>
        <dbReference type="EMBL" id="EFE41745.1"/>
    </source>
</evidence>